<evidence type="ECO:0000256" key="3">
    <source>
        <dbReference type="ARBA" id="ARBA00022692"/>
    </source>
</evidence>
<evidence type="ECO:0000256" key="2">
    <source>
        <dbReference type="ARBA" id="ARBA00022448"/>
    </source>
</evidence>
<dbReference type="PROSITE" id="PS51371">
    <property type="entry name" value="CBS"/>
    <property type="match status" value="2"/>
</dbReference>
<keyword evidence="9" id="KW-0407">Ion channel</keyword>
<feature type="transmembrane region" description="Helical" evidence="11">
    <location>
        <begin position="12"/>
        <end position="32"/>
    </location>
</feature>
<keyword evidence="6 11" id="KW-0472">Membrane</keyword>
<protein>
    <submittedName>
        <fullName evidence="13">Chloride channel protein</fullName>
    </submittedName>
</protein>
<feature type="transmembrane region" description="Helical" evidence="11">
    <location>
        <begin position="199"/>
        <end position="219"/>
    </location>
</feature>
<evidence type="ECO:0000256" key="7">
    <source>
        <dbReference type="ARBA" id="ARBA00023173"/>
    </source>
</evidence>
<keyword evidence="2" id="KW-0813">Transport</keyword>
<feature type="transmembrane region" description="Helical" evidence="11">
    <location>
        <begin position="343"/>
        <end position="362"/>
    </location>
</feature>
<keyword evidence="4 11" id="KW-1133">Transmembrane helix</keyword>
<dbReference type="Gene3D" id="1.10.3080.10">
    <property type="entry name" value="Clc chloride channel"/>
    <property type="match status" value="1"/>
</dbReference>
<feature type="transmembrane region" description="Helical" evidence="11">
    <location>
        <begin position="162"/>
        <end position="187"/>
    </location>
</feature>
<evidence type="ECO:0000256" key="6">
    <source>
        <dbReference type="ARBA" id="ARBA00023136"/>
    </source>
</evidence>
<dbReference type="SMART" id="SM00116">
    <property type="entry name" value="CBS"/>
    <property type="match status" value="2"/>
</dbReference>
<dbReference type="GeneID" id="90448092"/>
<evidence type="ECO:0000256" key="1">
    <source>
        <dbReference type="ARBA" id="ARBA00004141"/>
    </source>
</evidence>
<feature type="transmembrane region" description="Helical" evidence="11">
    <location>
        <begin position="279"/>
        <end position="296"/>
    </location>
</feature>
<dbReference type="Pfam" id="PF00571">
    <property type="entry name" value="CBS"/>
    <property type="match status" value="2"/>
</dbReference>
<dbReference type="PANTHER" id="PTHR43427:SF6">
    <property type="entry name" value="CHLORIDE CHANNEL PROTEIN CLC-E"/>
    <property type="match status" value="1"/>
</dbReference>
<dbReference type="PANTHER" id="PTHR43427">
    <property type="entry name" value="CHLORIDE CHANNEL PROTEIN CLC-E"/>
    <property type="match status" value="1"/>
</dbReference>
<accession>A0ABZ3H339</accession>
<evidence type="ECO:0000259" key="12">
    <source>
        <dbReference type="PROSITE" id="PS51371"/>
    </source>
</evidence>
<feature type="transmembrane region" description="Helical" evidence="11">
    <location>
        <begin position="67"/>
        <end position="88"/>
    </location>
</feature>
<organism evidence="13 14">
    <name type="scientific">Geoglobus acetivorans</name>
    <dbReference type="NCBI Taxonomy" id="565033"/>
    <lineage>
        <taxon>Archaea</taxon>
        <taxon>Methanobacteriati</taxon>
        <taxon>Methanobacteriota</taxon>
        <taxon>Archaeoglobi</taxon>
        <taxon>Archaeoglobales</taxon>
        <taxon>Archaeoglobaceae</taxon>
        <taxon>Geoglobus</taxon>
    </lineage>
</organism>
<dbReference type="Gene3D" id="3.10.580.10">
    <property type="entry name" value="CBS-domain"/>
    <property type="match status" value="2"/>
</dbReference>
<keyword evidence="10" id="KW-0129">CBS domain</keyword>
<feature type="transmembrane region" description="Helical" evidence="11">
    <location>
        <begin position="245"/>
        <end position="267"/>
    </location>
</feature>
<dbReference type="EMBL" id="CP087714">
    <property type="protein sequence ID" value="XAT63857.1"/>
    <property type="molecule type" value="Genomic_DNA"/>
</dbReference>
<dbReference type="InterPro" id="IPR050368">
    <property type="entry name" value="ClC-type_chloride_channel"/>
</dbReference>
<reference evidence="13 14" key="1">
    <citation type="submission" date="2021-11" db="EMBL/GenBank/DDBJ databases">
        <title>Whole genome of Geoglobus acetivorans.</title>
        <authorList>
            <person name="Liu D."/>
        </authorList>
    </citation>
    <scope>NUCLEOTIDE SEQUENCE [LARGE SCALE GENOMIC DNA]</scope>
    <source>
        <strain evidence="13 14">SBH6</strain>
    </source>
</reference>
<proteinExistence type="predicted"/>
<dbReference type="CDD" id="cd00400">
    <property type="entry name" value="Voltage_gated_ClC"/>
    <property type="match status" value="1"/>
</dbReference>
<evidence type="ECO:0000256" key="4">
    <source>
        <dbReference type="ARBA" id="ARBA00022989"/>
    </source>
</evidence>
<keyword evidence="7" id="KW-0869">Chloride channel</keyword>
<evidence type="ECO:0000313" key="13">
    <source>
        <dbReference type="EMBL" id="XAT63857.1"/>
    </source>
</evidence>
<dbReference type="SUPFAM" id="SSF54631">
    <property type="entry name" value="CBS-domain pair"/>
    <property type="match status" value="1"/>
</dbReference>
<keyword evidence="5" id="KW-0406">Ion transport</keyword>
<dbReference type="Pfam" id="PF00654">
    <property type="entry name" value="Voltage_CLC"/>
    <property type="match status" value="1"/>
</dbReference>
<keyword evidence="8" id="KW-0868">Chloride</keyword>
<dbReference type="InterPro" id="IPR014743">
    <property type="entry name" value="Cl-channel_core"/>
</dbReference>
<keyword evidence="14" id="KW-1185">Reference proteome</keyword>
<dbReference type="Proteomes" id="UP001492541">
    <property type="component" value="Chromosome"/>
</dbReference>
<feature type="transmembrane region" description="Helical" evidence="11">
    <location>
        <begin position="369"/>
        <end position="388"/>
    </location>
</feature>
<evidence type="ECO:0000256" key="11">
    <source>
        <dbReference type="SAM" id="Phobius"/>
    </source>
</evidence>
<feature type="domain" description="CBS" evidence="12">
    <location>
        <begin position="523"/>
        <end position="579"/>
    </location>
</feature>
<evidence type="ECO:0000256" key="9">
    <source>
        <dbReference type="ARBA" id="ARBA00023303"/>
    </source>
</evidence>
<dbReference type="InterPro" id="IPR000644">
    <property type="entry name" value="CBS_dom"/>
</dbReference>
<dbReference type="RefSeq" id="WP_346297650.1">
    <property type="nucleotide sequence ID" value="NZ_CP087714.1"/>
</dbReference>
<comment type="subcellular location">
    <subcellularLocation>
        <location evidence="1">Membrane</location>
        <topology evidence="1">Multi-pass membrane protein</topology>
    </subcellularLocation>
</comment>
<keyword evidence="3 11" id="KW-0812">Transmembrane</keyword>
<dbReference type="SUPFAM" id="SSF81340">
    <property type="entry name" value="Clc chloride channel"/>
    <property type="match status" value="1"/>
</dbReference>
<name>A0ABZ3H339_GEOAI</name>
<evidence type="ECO:0000256" key="5">
    <source>
        <dbReference type="ARBA" id="ARBA00023065"/>
    </source>
</evidence>
<evidence type="ECO:0000256" key="8">
    <source>
        <dbReference type="ARBA" id="ARBA00023214"/>
    </source>
</evidence>
<dbReference type="PRINTS" id="PR00762">
    <property type="entry name" value="CLCHANNEL"/>
</dbReference>
<gene>
    <name evidence="13" type="ORF">LPQ35_00375</name>
</gene>
<evidence type="ECO:0000256" key="10">
    <source>
        <dbReference type="PROSITE-ProRule" id="PRU00703"/>
    </source>
</evidence>
<dbReference type="InterPro" id="IPR001807">
    <property type="entry name" value="ClC"/>
</dbReference>
<feature type="transmembrane region" description="Helical" evidence="11">
    <location>
        <begin position="317"/>
        <end position="337"/>
    </location>
</feature>
<evidence type="ECO:0000313" key="14">
    <source>
        <dbReference type="Proteomes" id="UP001492541"/>
    </source>
</evidence>
<sequence length="582" mass="62032">MRSSYSKGHFLFLVVLTGIVSGLGAIALYLLIDMTNAFFVGSLGNITLPAPAGEPEMFSFSFSGVRVPYYLLPAIGGLLSGYIVYTLAPEAEGHGTDAVIKAFHRERGVIRARVPFVKALATAFTIGTGGSAGREGPIAQIGAGFGSVLSTFFDLSDRERRILLISGVAGGIGAIFRSPLGGALFAVEVLYRRDTETEGLIYAFLSSIISYTVFVGFLYSMRHSMPTSIFATPSFALTGFEEVPFFALTGLLSAIVGIVYIKTFYSVHNIFKNLKMKSWMKPVAGGLLTGAIIYLIPPAMGMSYGYVQLAIDGKLTVIMALSLLLGKILATSFTVGSGGSGGVFAPSIVIGSMVGALTGFLAQSILPDCSLPIGAFVLVGMGAFISAIAKTPIASIIMVLEMSGGYELLPAIMTASAISYLLSGNYSIYSEQVDTRADSPAHRREMIKDVLENLTVREAMSSENLITVSPNNSVDDVLQLIQLTGHLGFPVVDEGKLIGVITLSDINRVSDEMKENIKVEDIMTRNPLAVKPDENLEKALKLLIAKDIGRLMVVDDAGRLLGIITRSDIMKAHAKELTRLGL</sequence>
<feature type="domain" description="CBS" evidence="12">
    <location>
        <begin position="460"/>
        <end position="519"/>
    </location>
</feature>
<dbReference type="InterPro" id="IPR046342">
    <property type="entry name" value="CBS_dom_sf"/>
</dbReference>